<reference evidence="3" key="1">
    <citation type="submission" date="2007-07" db="EMBL/GenBank/DDBJ databases">
        <title>PCAP assembly of the Caenorhabditis remanei genome.</title>
        <authorList>
            <consortium name="The Caenorhabditis remanei Sequencing Consortium"/>
            <person name="Wilson R.K."/>
        </authorList>
    </citation>
    <scope>NUCLEOTIDE SEQUENCE [LARGE SCALE GENOMIC DNA]</scope>
    <source>
        <strain evidence="3">PB4641</strain>
    </source>
</reference>
<name>E3MMH6_CAERE</name>
<dbReference type="AlphaFoldDB" id="E3MMH6"/>
<evidence type="ECO:0000256" key="1">
    <source>
        <dbReference type="SAM" id="Coils"/>
    </source>
</evidence>
<accession>E3MMH6</accession>
<evidence type="ECO:0000313" key="4">
    <source>
        <dbReference type="Proteomes" id="UP000008281"/>
    </source>
</evidence>
<gene>
    <name evidence="3" type="ORF">CRE_03296</name>
</gene>
<feature type="region of interest" description="Disordered" evidence="2">
    <location>
        <begin position="1"/>
        <end position="120"/>
    </location>
</feature>
<evidence type="ECO:0000256" key="2">
    <source>
        <dbReference type="SAM" id="MobiDB-lite"/>
    </source>
</evidence>
<feature type="coiled-coil region" evidence="1">
    <location>
        <begin position="188"/>
        <end position="215"/>
    </location>
</feature>
<keyword evidence="4" id="KW-1185">Reference proteome</keyword>
<feature type="coiled-coil region" evidence="1">
    <location>
        <begin position="319"/>
        <end position="360"/>
    </location>
</feature>
<feature type="compositionally biased region" description="Basic and acidic residues" evidence="2">
    <location>
        <begin position="108"/>
        <end position="120"/>
    </location>
</feature>
<evidence type="ECO:0000313" key="3">
    <source>
        <dbReference type="EMBL" id="EFP05029.1"/>
    </source>
</evidence>
<dbReference type="Proteomes" id="UP000008281">
    <property type="component" value="Unassembled WGS sequence"/>
</dbReference>
<protein>
    <submittedName>
        <fullName evidence="3">Uncharacterized protein</fullName>
    </submittedName>
</protein>
<dbReference type="EMBL" id="DS268457">
    <property type="protein sequence ID" value="EFP05029.1"/>
    <property type="molecule type" value="Genomic_DNA"/>
</dbReference>
<organism evidence="4">
    <name type="scientific">Caenorhabditis remanei</name>
    <name type="common">Caenorhabditis vulgaris</name>
    <dbReference type="NCBI Taxonomy" id="31234"/>
    <lineage>
        <taxon>Eukaryota</taxon>
        <taxon>Metazoa</taxon>
        <taxon>Ecdysozoa</taxon>
        <taxon>Nematoda</taxon>
        <taxon>Chromadorea</taxon>
        <taxon>Rhabditida</taxon>
        <taxon>Rhabditina</taxon>
        <taxon>Rhabditomorpha</taxon>
        <taxon>Rhabditoidea</taxon>
        <taxon>Rhabditidae</taxon>
        <taxon>Peloderinae</taxon>
        <taxon>Caenorhabditis</taxon>
    </lineage>
</organism>
<feature type="compositionally biased region" description="Basic and acidic residues" evidence="2">
    <location>
        <begin position="22"/>
        <end position="31"/>
    </location>
</feature>
<dbReference type="OrthoDB" id="5911415at2759"/>
<keyword evidence="1" id="KW-0175">Coiled coil</keyword>
<sequence length="517" mass="60881">MRKCTNLPKYKRKEVYMQNLKGAREKNKELEKEEETMNPTKPTSESRDPAVPLPPRDPQPYMVRVPKKTLRVVEKSPAASLETASKGPLNLNNPRKRQLRYTPPPQETAKERQQQRVNDELRRKHSEEIFVWKERFERSQAERKSLERRMYRQAQEFQERFDETVDNISWKERYAHLENFCRTCKGENINLKVELNGIKKEMDKREKEITELQLDLAYNANTTESQETKKAEKAETAATTATTTVSIYYQLLKSILDNLVLLNFIQKPEYLRNLLHGNLFKKHATSQKAKMASIQNLKKSREAVVAKRDYQKREKDDKMKAMQFQLDGALRENERLRKMNQELKSQRDQLKRENETLRFADPVDLQHWKCRCINAEKKWTVQQHLAKNERATTKQDLKSIENALAIERRAHQETKIALAYYRNQEKIRSSQSHPTTHGRPVRMIRDPVNTPEEAQSSTFNSILMNMAARITPPDTDESHTDTSHNEKKPETLAQIVVKKEEKPETCRFLLQKFTFCT</sequence>
<dbReference type="HOGENOM" id="CLU_527035_0_0_1"/>
<dbReference type="InParanoid" id="E3MMH6"/>
<proteinExistence type="predicted"/>